<name>A0ABZ0YZQ2_9GAMM</name>
<feature type="domain" description="HipA-like kinase" evidence="1">
    <location>
        <begin position="27"/>
        <end position="265"/>
    </location>
</feature>
<proteinExistence type="predicted"/>
<dbReference type="Pfam" id="PF20613">
    <property type="entry name" value="HipA_2"/>
    <property type="match status" value="1"/>
</dbReference>
<protein>
    <submittedName>
        <fullName evidence="2">HipA family kinase</fullName>
    </submittedName>
</protein>
<dbReference type="Proteomes" id="UP001327459">
    <property type="component" value="Chromosome"/>
</dbReference>
<dbReference type="GO" id="GO:0016301">
    <property type="term" value="F:kinase activity"/>
    <property type="evidence" value="ECO:0007669"/>
    <property type="project" value="UniProtKB-KW"/>
</dbReference>
<sequence length="266" mass="30359">MMRVENWLSYGASGSLPVEGWLLVVQITEVVRRAEQGVTRPFICRDDEGVTYFVKGIGAGRKSQLSEWLCGKFAEAIGLPVAPFKIVEVPEELLEFDNGMDLSDLGSGPVFASEKQEVIELTGAAIDEIPDEVQRDVLVFDWWVRNSDRMFSTENGGNPNLFLRPRSHELVVIDHNQAFDEDFSPEEFLEYHIFAHQAEGVFGDMFRRDAYNSRFASILDQWDVIRRTVPPEWGYTDPEMTVPVSFGLEDAYRVLSQHDQVGFWDR</sequence>
<reference evidence="2 3" key="1">
    <citation type="submission" date="2023-11" db="EMBL/GenBank/DDBJ databases">
        <title>MicrobeMod: A computational toolkit for identifying prokaryotic methylation and restriction-modification with nanopore sequencing.</title>
        <authorList>
            <person name="Crits-Christoph A."/>
            <person name="Kang S.C."/>
            <person name="Lee H."/>
            <person name="Ostrov N."/>
        </authorList>
    </citation>
    <scope>NUCLEOTIDE SEQUENCE [LARGE SCALE GENOMIC DNA]</scope>
    <source>
        <strain evidence="2 3">ATCC 49870</strain>
    </source>
</reference>
<evidence type="ECO:0000259" key="1">
    <source>
        <dbReference type="Pfam" id="PF20613"/>
    </source>
</evidence>
<evidence type="ECO:0000313" key="2">
    <source>
        <dbReference type="EMBL" id="WQH17004.1"/>
    </source>
</evidence>
<dbReference type="RefSeq" id="WP_322521987.1">
    <property type="nucleotide sequence ID" value="NZ_CP140153.1"/>
</dbReference>
<gene>
    <name evidence="2" type="ORF">SR882_03620</name>
</gene>
<keyword evidence="3" id="KW-1185">Reference proteome</keyword>
<keyword evidence="2" id="KW-0418">Kinase</keyword>
<dbReference type="InterPro" id="IPR046748">
    <property type="entry name" value="HipA_2"/>
</dbReference>
<organism evidence="2 3">
    <name type="scientific">Guyparkeria halophila</name>
    <dbReference type="NCBI Taxonomy" id="47960"/>
    <lineage>
        <taxon>Bacteria</taxon>
        <taxon>Pseudomonadati</taxon>
        <taxon>Pseudomonadota</taxon>
        <taxon>Gammaproteobacteria</taxon>
        <taxon>Chromatiales</taxon>
        <taxon>Thioalkalibacteraceae</taxon>
        <taxon>Guyparkeria</taxon>
    </lineage>
</organism>
<accession>A0ABZ0YZQ2</accession>
<keyword evidence="2" id="KW-0808">Transferase</keyword>
<dbReference type="EMBL" id="CP140153">
    <property type="protein sequence ID" value="WQH17004.1"/>
    <property type="molecule type" value="Genomic_DNA"/>
</dbReference>
<evidence type="ECO:0000313" key="3">
    <source>
        <dbReference type="Proteomes" id="UP001327459"/>
    </source>
</evidence>